<comment type="subcellular location">
    <subcellularLocation>
        <location evidence="2">Membrane</location>
        <topology evidence="2">Multi-pass membrane protein</topology>
    </subcellularLocation>
</comment>
<dbReference type="EC" id="2.7.13.3" evidence="3"/>
<evidence type="ECO:0000313" key="13">
    <source>
        <dbReference type="EMBL" id="MEE7490607.1"/>
    </source>
</evidence>
<dbReference type="Proteomes" id="UP001355206">
    <property type="component" value="Unassembled WGS sequence"/>
</dbReference>
<organism evidence="13 14">
    <name type="scientific">Methylobacterium oryzae</name>
    <dbReference type="NCBI Taxonomy" id="334852"/>
    <lineage>
        <taxon>Bacteria</taxon>
        <taxon>Pseudomonadati</taxon>
        <taxon>Pseudomonadota</taxon>
        <taxon>Alphaproteobacteria</taxon>
        <taxon>Hyphomicrobiales</taxon>
        <taxon>Methylobacteriaceae</taxon>
        <taxon>Methylobacterium</taxon>
    </lineage>
</organism>
<evidence type="ECO:0000256" key="4">
    <source>
        <dbReference type="ARBA" id="ARBA00022553"/>
    </source>
</evidence>
<evidence type="ECO:0000256" key="10">
    <source>
        <dbReference type="ARBA" id="ARBA00023136"/>
    </source>
</evidence>
<keyword evidence="10 11" id="KW-0472">Membrane</keyword>
<keyword evidence="9" id="KW-0902">Two-component regulatory system</keyword>
<feature type="transmembrane region" description="Helical" evidence="11">
    <location>
        <begin position="6"/>
        <end position="28"/>
    </location>
</feature>
<feature type="transmembrane region" description="Helical" evidence="11">
    <location>
        <begin position="140"/>
        <end position="162"/>
    </location>
</feature>
<dbReference type="Pfam" id="PF00512">
    <property type="entry name" value="HisKA"/>
    <property type="match status" value="1"/>
</dbReference>
<evidence type="ECO:0000256" key="2">
    <source>
        <dbReference type="ARBA" id="ARBA00004141"/>
    </source>
</evidence>
<dbReference type="InterPro" id="IPR004358">
    <property type="entry name" value="Sig_transdc_His_kin-like_C"/>
</dbReference>
<accession>A0ABU7TMM2</accession>
<dbReference type="Gene3D" id="1.10.287.130">
    <property type="match status" value="1"/>
</dbReference>
<dbReference type="PANTHER" id="PTHR45436:SF15">
    <property type="entry name" value="SENSOR HISTIDINE KINASE CUSS"/>
    <property type="match status" value="1"/>
</dbReference>
<keyword evidence="5" id="KW-0808">Transferase</keyword>
<dbReference type="InterPro" id="IPR036890">
    <property type="entry name" value="HATPase_C_sf"/>
</dbReference>
<proteinExistence type="predicted"/>
<dbReference type="SMART" id="SM00388">
    <property type="entry name" value="HisKA"/>
    <property type="match status" value="1"/>
</dbReference>
<dbReference type="SUPFAM" id="SSF47384">
    <property type="entry name" value="Homodimeric domain of signal transducing histidine kinase"/>
    <property type="match status" value="1"/>
</dbReference>
<reference evidence="13 14" key="1">
    <citation type="journal article" date="2012" name="Genet. Mol. Biol.">
        <title>Analysis of 16S rRNA and mxaF genes revealing insights into Methylobacterium niche-specific plant association.</title>
        <authorList>
            <person name="Dourado M.N."/>
            <person name="Andreote F.D."/>
            <person name="Dini-Andreote F."/>
            <person name="Conti R."/>
            <person name="Araujo J.M."/>
            <person name="Araujo W.L."/>
        </authorList>
    </citation>
    <scope>NUCLEOTIDE SEQUENCE [LARGE SCALE GENOMIC DNA]</scope>
    <source>
        <strain evidence="13 14">TC3-10</strain>
    </source>
</reference>
<dbReference type="InterPro" id="IPR003594">
    <property type="entry name" value="HATPase_dom"/>
</dbReference>
<evidence type="ECO:0000256" key="1">
    <source>
        <dbReference type="ARBA" id="ARBA00000085"/>
    </source>
</evidence>
<evidence type="ECO:0000256" key="9">
    <source>
        <dbReference type="ARBA" id="ARBA00023012"/>
    </source>
</evidence>
<dbReference type="CDD" id="cd00075">
    <property type="entry name" value="HATPase"/>
    <property type="match status" value="1"/>
</dbReference>
<keyword evidence="14" id="KW-1185">Reference proteome</keyword>
<dbReference type="SMART" id="SM00387">
    <property type="entry name" value="HATPase_c"/>
    <property type="match status" value="1"/>
</dbReference>
<dbReference type="InterPro" id="IPR036097">
    <property type="entry name" value="HisK_dim/P_sf"/>
</dbReference>
<dbReference type="Gene3D" id="3.30.565.10">
    <property type="entry name" value="Histidine kinase-like ATPase, C-terminal domain"/>
    <property type="match status" value="1"/>
</dbReference>
<evidence type="ECO:0000259" key="12">
    <source>
        <dbReference type="PROSITE" id="PS50109"/>
    </source>
</evidence>
<keyword evidence="8 11" id="KW-1133">Transmembrane helix</keyword>
<dbReference type="Pfam" id="PF02518">
    <property type="entry name" value="HATPase_c"/>
    <property type="match status" value="1"/>
</dbReference>
<name>A0ABU7TMM2_9HYPH</name>
<keyword evidence="4" id="KW-0597">Phosphoprotein</keyword>
<dbReference type="PRINTS" id="PR00344">
    <property type="entry name" value="BCTRLSENSOR"/>
</dbReference>
<evidence type="ECO:0000256" key="11">
    <source>
        <dbReference type="SAM" id="Phobius"/>
    </source>
</evidence>
<evidence type="ECO:0000313" key="14">
    <source>
        <dbReference type="Proteomes" id="UP001355206"/>
    </source>
</evidence>
<evidence type="ECO:0000256" key="8">
    <source>
        <dbReference type="ARBA" id="ARBA00022989"/>
    </source>
</evidence>
<gene>
    <name evidence="13" type="ORF">MOTC310_09005</name>
</gene>
<keyword evidence="7 13" id="KW-0418">Kinase</keyword>
<evidence type="ECO:0000256" key="6">
    <source>
        <dbReference type="ARBA" id="ARBA00022692"/>
    </source>
</evidence>
<evidence type="ECO:0000256" key="5">
    <source>
        <dbReference type="ARBA" id="ARBA00022679"/>
    </source>
</evidence>
<feature type="domain" description="Histidine kinase" evidence="12">
    <location>
        <begin position="219"/>
        <end position="432"/>
    </location>
</feature>
<evidence type="ECO:0000256" key="7">
    <source>
        <dbReference type="ARBA" id="ARBA00022777"/>
    </source>
</evidence>
<sequence length="442" mass="46972">MRSVRARLFVGLSVLVVGTNIGFGLLSYRRAAEEATELQDAVLHQVDRFAVQAGGTGLDLTDAQDEPEFRVVIEVLGAVRPGSPLAGVPGDTPDGISTVGKGGARWRLLVRTRPDGKRVGIAQSTASRDERVRDTLLQTLVPLLLLLPCLLLLVGVIIQASFRPLSVLAGRLDARPPDDLRTLPAEGVAVELLPFIDAINRLLGRVGEMVEHRRRFVADAAHELRTPVTALTVQAENLSRLGMPAEALPRLAALQGGIRRLGHLLEQLLSLARYEEGTAAATAGTSLDAAARDVVAAMIPVADERSTDLGFSRIEPADVRADPTSLRVMIRNLLDNALRHTPVGGRIDVEVYAEAGFAVFRATDDGPGIAADEIDRILDPFVRGGHVETEGTGLGLSIVRSVAETCGGSVVLANRTDRPHGLVATVRIPAASEARSDSAVIP</sequence>
<dbReference type="SUPFAM" id="SSF55874">
    <property type="entry name" value="ATPase domain of HSP90 chaperone/DNA topoisomerase II/histidine kinase"/>
    <property type="match status" value="1"/>
</dbReference>
<dbReference type="InterPro" id="IPR005467">
    <property type="entry name" value="His_kinase_dom"/>
</dbReference>
<dbReference type="PANTHER" id="PTHR45436">
    <property type="entry name" value="SENSOR HISTIDINE KINASE YKOH"/>
    <property type="match status" value="1"/>
</dbReference>
<dbReference type="RefSeq" id="WP_091778563.1">
    <property type="nucleotide sequence ID" value="NZ_MLCA01000002.1"/>
</dbReference>
<dbReference type="CDD" id="cd00082">
    <property type="entry name" value="HisKA"/>
    <property type="match status" value="1"/>
</dbReference>
<dbReference type="InterPro" id="IPR003661">
    <property type="entry name" value="HisK_dim/P_dom"/>
</dbReference>
<comment type="caution">
    <text evidence="13">The sequence shown here is derived from an EMBL/GenBank/DDBJ whole genome shotgun (WGS) entry which is preliminary data.</text>
</comment>
<dbReference type="PROSITE" id="PS50109">
    <property type="entry name" value="HIS_KIN"/>
    <property type="match status" value="1"/>
</dbReference>
<comment type="catalytic activity">
    <reaction evidence="1">
        <text>ATP + protein L-histidine = ADP + protein N-phospho-L-histidine.</text>
        <dbReference type="EC" id="2.7.13.3"/>
    </reaction>
</comment>
<dbReference type="GO" id="GO:0016301">
    <property type="term" value="F:kinase activity"/>
    <property type="evidence" value="ECO:0007669"/>
    <property type="project" value="UniProtKB-KW"/>
</dbReference>
<keyword evidence="6 11" id="KW-0812">Transmembrane</keyword>
<dbReference type="EMBL" id="MLCA01000002">
    <property type="protein sequence ID" value="MEE7490607.1"/>
    <property type="molecule type" value="Genomic_DNA"/>
</dbReference>
<protein>
    <recommendedName>
        <fullName evidence="3">histidine kinase</fullName>
        <ecNumber evidence="3">2.7.13.3</ecNumber>
    </recommendedName>
</protein>
<dbReference type="InterPro" id="IPR050428">
    <property type="entry name" value="TCS_sensor_his_kinase"/>
</dbReference>
<evidence type="ECO:0000256" key="3">
    <source>
        <dbReference type="ARBA" id="ARBA00012438"/>
    </source>
</evidence>